<dbReference type="InterPro" id="IPR008030">
    <property type="entry name" value="NmrA-like"/>
</dbReference>
<protein>
    <submittedName>
        <fullName evidence="2">NmrA family transcriptional regulator</fullName>
    </submittedName>
</protein>
<dbReference type="SUPFAM" id="SSF51735">
    <property type="entry name" value="NAD(P)-binding Rossmann-fold domains"/>
    <property type="match status" value="1"/>
</dbReference>
<dbReference type="PANTHER" id="PTHR43162:SF1">
    <property type="entry name" value="PRESTALK A DIFFERENTIATION PROTEIN A"/>
    <property type="match status" value="1"/>
</dbReference>
<keyword evidence="3" id="KW-1185">Reference proteome</keyword>
<dbReference type="Proteomes" id="UP001207116">
    <property type="component" value="Unassembled WGS sequence"/>
</dbReference>
<dbReference type="AlphaFoldDB" id="A0AAE3MJF1"/>
<dbReference type="Gene3D" id="3.90.25.10">
    <property type="entry name" value="UDP-galactose 4-epimerase, domain 1"/>
    <property type="match status" value="1"/>
</dbReference>
<reference evidence="2" key="1">
    <citation type="submission" date="2022-11" db="EMBL/GenBank/DDBJ databases">
        <title>The characterization of three novel Bacteroidetes species and genomic analysis of their roles in tidal elemental geochemical cycles.</title>
        <authorList>
            <person name="Ma K.-J."/>
        </authorList>
    </citation>
    <scope>NUCLEOTIDE SEQUENCE</scope>
    <source>
        <strain evidence="2">M415</strain>
    </source>
</reference>
<dbReference type="RefSeq" id="WP_266011112.1">
    <property type="nucleotide sequence ID" value="NZ_JAPFQP010000001.1"/>
</dbReference>
<gene>
    <name evidence="2" type="ORF">OO016_04230</name>
</gene>
<feature type="domain" description="NmrA-like" evidence="1">
    <location>
        <begin position="118"/>
        <end position="229"/>
    </location>
</feature>
<dbReference type="Pfam" id="PF05368">
    <property type="entry name" value="NmrA"/>
    <property type="match status" value="1"/>
</dbReference>
<proteinExistence type="predicted"/>
<dbReference type="PANTHER" id="PTHR43162">
    <property type="match status" value="1"/>
</dbReference>
<evidence type="ECO:0000313" key="3">
    <source>
        <dbReference type="Proteomes" id="UP001207116"/>
    </source>
</evidence>
<dbReference type="EMBL" id="JAPFQP010000001">
    <property type="protein sequence ID" value="MCX2718805.1"/>
    <property type="molecule type" value="Genomic_DNA"/>
</dbReference>
<evidence type="ECO:0000313" key="2">
    <source>
        <dbReference type="EMBL" id="MCX2718805.1"/>
    </source>
</evidence>
<evidence type="ECO:0000259" key="1">
    <source>
        <dbReference type="Pfam" id="PF05368"/>
    </source>
</evidence>
<organism evidence="2 3">
    <name type="scientific">Lentiprolixibacter aurantiacus</name>
    <dbReference type="NCBI Taxonomy" id="2993939"/>
    <lineage>
        <taxon>Bacteria</taxon>
        <taxon>Pseudomonadati</taxon>
        <taxon>Bacteroidota</taxon>
        <taxon>Flavobacteriia</taxon>
        <taxon>Flavobacteriales</taxon>
        <taxon>Flavobacteriaceae</taxon>
        <taxon>Lentiprolixibacter</taxon>
    </lineage>
</organism>
<dbReference type="InterPro" id="IPR051604">
    <property type="entry name" value="Ergot_Alk_Oxidoreductase"/>
</dbReference>
<accession>A0AAE3MJF1</accession>
<name>A0AAE3MJF1_9FLAO</name>
<dbReference type="InterPro" id="IPR036291">
    <property type="entry name" value="NAD(P)-bd_dom_sf"/>
</dbReference>
<comment type="caution">
    <text evidence="2">The sequence shown here is derived from an EMBL/GenBank/DDBJ whole genome shotgun (WGS) entry which is preliminary data.</text>
</comment>
<sequence>MENNKYLVLGGTGKTGRRVVQRLEALGHEVRVASRSSEPSFDWSKPEGWEAVLEGMDKAYVAYYPDLAVPGSKEAITKLVEVAERTGLKKMVILSGRGEPEAQECELIALNSNINTVVVRVDWFMQNFSEYFFLDPIKAGVLAAPKAETKIPFIDLDDVADVALKALLEDRITNEVLELTGPDLINFEEVVEEISKATGRDIQYIPVSIEEYTQMLRDHKVPEDFIWLITYLFTNVLDGRNASTTNNIEIILGRPAKSFSTFAKEIAATGVWDVAIPETAGE</sequence>
<dbReference type="Gene3D" id="3.40.50.720">
    <property type="entry name" value="NAD(P)-binding Rossmann-like Domain"/>
    <property type="match status" value="1"/>
</dbReference>